<sequence length="356" mass="37910">MRKREDRRSARAAHPRPRLTYWPDGALQGNIPVNASLQALAALGQAVVEQALNTPPTTTTVDVGKMWLIGTTPTGIWTGRANQLALCTSANVWFYFIPGTNAWLIWDKNATQMKRWNGTAWIVFTSTSGSTSKGHIDGMRPSYVGAASISVSSGECYVEGQAGVVAYAAAVTKSSLTLSASTWYHVYAYLNGSTPDIEVVITAPAAPYSGSARSKTGDTSRRYLFSFKTNASSQILPFQYDTLGTFWYSVQPSTNGLRPISNGKATTRTSISLSAGLPVTATFAVLQVVNSDTTVFVNLGNPSQPSGGVIGIAPGGPNSGQVVVFPSDTNQAIDYYYAVAPANGVYVDIYGYAIAR</sequence>
<name>A0ABY9PGN6_9GAMM</name>
<organism evidence="1 2">
    <name type="scientific">Lysobacter yananisis</name>
    <dbReference type="NCBI Taxonomy" id="1003114"/>
    <lineage>
        <taxon>Bacteria</taxon>
        <taxon>Pseudomonadati</taxon>
        <taxon>Pseudomonadota</taxon>
        <taxon>Gammaproteobacteria</taxon>
        <taxon>Lysobacterales</taxon>
        <taxon>Lysobacteraceae</taxon>
        <taxon>Lysobacter</taxon>
    </lineage>
</organism>
<gene>
    <name evidence="1" type="ORF">RDV84_23225</name>
</gene>
<dbReference type="EMBL" id="CP133568">
    <property type="protein sequence ID" value="WMT05910.1"/>
    <property type="molecule type" value="Genomic_DNA"/>
</dbReference>
<dbReference type="Pfam" id="PF10983">
    <property type="entry name" value="DUF2793"/>
    <property type="match status" value="1"/>
</dbReference>
<dbReference type="InterPro" id="IPR021251">
    <property type="entry name" value="DUF2793"/>
</dbReference>
<keyword evidence="2" id="KW-1185">Reference proteome</keyword>
<dbReference type="Proteomes" id="UP001229313">
    <property type="component" value="Chromosome"/>
</dbReference>
<evidence type="ECO:0000313" key="1">
    <source>
        <dbReference type="EMBL" id="WMT05910.1"/>
    </source>
</evidence>
<proteinExistence type="predicted"/>
<dbReference type="RefSeq" id="WP_309153768.1">
    <property type="nucleotide sequence ID" value="NZ_CP133568.1"/>
</dbReference>
<accession>A0ABY9PGN6</accession>
<protein>
    <submittedName>
        <fullName evidence="1">DUF2793 domain-containing protein</fullName>
    </submittedName>
</protein>
<evidence type="ECO:0000313" key="2">
    <source>
        <dbReference type="Proteomes" id="UP001229313"/>
    </source>
</evidence>
<reference evidence="1 2" key="1">
    <citation type="submission" date="2023-08" db="EMBL/GenBank/DDBJ databases">
        <title>The whole genome sequence of Lysobacter yananisis.</title>
        <authorList>
            <person name="Sun H."/>
        </authorList>
    </citation>
    <scope>NUCLEOTIDE SEQUENCE [LARGE SCALE GENOMIC DNA]</scope>
    <source>
        <strain evidence="1 2">SNNU513</strain>
    </source>
</reference>